<dbReference type="Proteomes" id="UP000638570">
    <property type="component" value="Unassembled WGS sequence"/>
</dbReference>
<dbReference type="EMBL" id="JAERTZ010000019">
    <property type="protein sequence ID" value="MBL1377465.1"/>
    <property type="molecule type" value="Genomic_DNA"/>
</dbReference>
<keyword evidence="5" id="KW-1185">Reference proteome</keyword>
<dbReference type="Gene3D" id="3.40.50.300">
    <property type="entry name" value="P-loop containing nucleotide triphosphate hydrolases"/>
    <property type="match status" value="1"/>
</dbReference>
<dbReference type="InterPro" id="IPR009057">
    <property type="entry name" value="Homeodomain-like_sf"/>
</dbReference>
<accession>A0ABS1QRJ0</accession>
<dbReference type="Gene3D" id="1.10.8.60">
    <property type="match status" value="1"/>
</dbReference>
<dbReference type="PROSITE" id="PS50045">
    <property type="entry name" value="SIGMA54_INTERACT_4"/>
    <property type="match status" value="1"/>
</dbReference>
<evidence type="ECO:0000256" key="2">
    <source>
        <dbReference type="ARBA" id="ARBA00022840"/>
    </source>
</evidence>
<protein>
    <recommendedName>
        <fullName evidence="3">Sigma-54 factor interaction domain-containing protein</fullName>
    </recommendedName>
</protein>
<dbReference type="Pfam" id="PF25601">
    <property type="entry name" value="AAA_lid_14"/>
    <property type="match status" value="1"/>
</dbReference>
<gene>
    <name evidence="4" type="ORF">JKV55_08995</name>
</gene>
<evidence type="ECO:0000313" key="5">
    <source>
        <dbReference type="Proteomes" id="UP000638570"/>
    </source>
</evidence>
<dbReference type="PANTHER" id="PTHR32071">
    <property type="entry name" value="TRANSCRIPTIONAL REGULATORY PROTEIN"/>
    <property type="match status" value="1"/>
</dbReference>
<evidence type="ECO:0000313" key="4">
    <source>
        <dbReference type="EMBL" id="MBL1377465.1"/>
    </source>
</evidence>
<keyword evidence="2" id="KW-0067">ATP-binding</keyword>
<dbReference type="SUPFAM" id="SSF52540">
    <property type="entry name" value="P-loop containing nucleoside triphosphate hydrolases"/>
    <property type="match status" value="1"/>
</dbReference>
<dbReference type="Pfam" id="PF14532">
    <property type="entry name" value="Sigma54_activ_2"/>
    <property type="match status" value="1"/>
</dbReference>
<name>A0ABS1QRJ0_9GAMM</name>
<organism evidence="4 5">
    <name type="scientific">Zobellella iuensis</name>
    <dbReference type="NCBI Taxonomy" id="2803811"/>
    <lineage>
        <taxon>Bacteria</taxon>
        <taxon>Pseudomonadati</taxon>
        <taxon>Pseudomonadota</taxon>
        <taxon>Gammaproteobacteria</taxon>
        <taxon>Aeromonadales</taxon>
        <taxon>Aeromonadaceae</taxon>
        <taxon>Zobellella</taxon>
    </lineage>
</organism>
<dbReference type="InterPro" id="IPR058031">
    <property type="entry name" value="AAA_lid_NorR"/>
</dbReference>
<dbReference type="Pfam" id="PF20161">
    <property type="entry name" value="VpsR"/>
    <property type="match status" value="1"/>
</dbReference>
<proteinExistence type="predicted"/>
<dbReference type="Gene3D" id="1.10.10.60">
    <property type="entry name" value="Homeodomain-like"/>
    <property type="match status" value="1"/>
</dbReference>
<feature type="domain" description="Sigma-54 factor interaction" evidence="3">
    <location>
        <begin position="249"/>
        <end position="337"/>
    </location>
</feature>
<reference evidence="5" key="1">
    <citation type="submission" date="2021-01" db="EMBL/GenBank/DDBJ databases">
        <title>Genome public.</title>
        <authorList>
            <person name="Liu C."/>
            <person name="Sun Q."/>
        </authorList>
    </citation>
    <scope>NUCLEOTIDE SEQUENCE [LARGE SCALE GENOMIC DNA]</scope>
    <source>
        <strain evidence="5">CGMCC 1.18722</strain>
    </source>
</reference>
<dbReference type="CDD" id="cd00009">
    <property type="entry name" value="AAA"/>
    <property type="match status" value="1"/>
</dbReference>
<sequence>MASEREVLVLQLSPESSGLRIWNNQHPDWLIVRHSNLETAGLYLNGSGTLVGIIDCRNLKTPGTKLKRWLDNYQGVFWVAIVSQGQLLQPAWQLFVAMHCYDYHTAPVLEELLSITIGRAYGMSKIRHNLSLSFKKFNVIGHHEEFQNILIYLQNHQGDSLTLSGEAGTGKSLLARCFSEIKGFQFLEIDISQTDQDNCISHFDAAVSNSRSKPTCLYLKNIDFISERLQKHITKDNNIDNLKLIFSCNLDPDSLDGSYHFTPEFSILLRKSWIKIPPLRERGQDKTVLAKHYLYKISRTHGKYILGFTNEAESVIDKHSWPGNISELVERIKKGVSNCNTDYLSAGLMGLEGSLVVNHHNLSLRKAREEADALAIERVLDLVSGSTGRAAELLCISRASLHRLIARYGIRR</sequence>
<keyword evidence="1" id="KW-0547">Nucleotide-binding</keyword>
<evidence type="ECO:0000259" key="3">
    <source>
        <dbReference type="PROSITE" id="PS50045"/>
    </source>
</evidence>
<evidence type="ECO:0000256" key="1">
    <source>
        <dbReference type="ARBA" id="ARBA00022741"/>
    </source>
</evidence>
<dbReference type="InterPro" id="IPR027417">
    <property type="entry name" value="P-loop_NTPase"/>
</dbReference>
<dbReference type="InterPro" id="IPR045343">
    <property type="entry name" value="VpsR"/>
</dbReference>
<dbReference type="SUPFAM" id="SSF46689">
    <property type="entry name" value="Homeodomain-like"/>
    <property type="match status" value="1"/>
</dbReference>
<dbReference type="RefSeq" id="WP_202084383.1">
    <property type="nucleotide sequence ID" value="NZ_JAERTZ010000019.1"/>
</dbReference>
<dbReference type="InterPro" id="IPR002078">
    <property type="entry name" value="Sigma_54_int"/>
</dbReference>
<comment type="caution">
    <text evidence="4">The sequence shown here is derived from an EMBL/GenBank/DDBJ whole genome shotgun (WGS) entry which is preliminary data.</text>
</comment>